<keyword evidence="5" id="KW-0547">Nucleotide-binding</keyword>
<accession>G3BAK9</accession>
<feature type="region of interest" description="Disordered" evidence="10">
    <location>
        <begin position="343"/>
        <end position="374"/>
    </location>
</feature>
<evidence type="ECO:0000256" key="9">
    <source>
        <dbReference type="ARBA" id="ARBA00048679"/>
    </source>
</evidence>
<dbReference type="Proteomes" id="UP000000707">
    <property type="component" value="Unassembled WGS sequence"/>
</dbReference>
<evidence type="ECO:0000259" key="11">
    <source>
        <dbReference type="PROSITE" id="PS50011"/>
    </source>
</evidence>
<dbReference type="GeneID" id="18249003"/>
<keyword evidence="7" id="KW-0067">ATP-binding</keyword>
<organism evidence="13">
    <name type="scientific">Candida tenuis (strain ATCC 10573 / BCRC 21748 / CBS 615 / JCM 9827 / NBRC 10315 / NRRL Y-1498 / VKM Y-70)</name>
    <name type="common">Yeast</name>
    <name type="synonym">Yamadazyma tenuis</name>
    <dbReference type="NCBI Taxonomy" id="590646"/>
    <lineage>
        <taxon>Eukaryota</taxon>
        <taxon>Fungi</taxon>
        <taxon>Dikarya</taxon>
        <taxon>Ascomycota</taxon>
        <taxon>Saccharomycotina</taxon>
        <taxon>Pichiomycetes</taxon>
        <taxon>Debaryomycetaceae</taxon>
        <taxon>Yamadazyma</taxon>
    </lineage>
</organism>
<evidence type="ECO:0000313" key="13">
    <source>
        <dbReference type="Proteomes" id="UP000000707"/>
    </source>
</evidence>
<dbReference type="SUPFAM" id="SSF56112">
    <property type="entry name" value="Protein kinase-like (PK-like)"/>
    <property type="match status" value="1"/>
</dbReference>
<sequence length="438" mass="49904">MGVDDYELEAFAGRGAFGDVYRAHSLKHNTIVAIKVINLEETSDDIKTFVSEIHFLSSLRSEYITKYFETIVQRTTIWIVMEYCGGGSCYDLLRCHKKFSEEVTAYIIRDVLRGLSYLHNQKRVHRDIKSANILLSSDGKIKLADFGVSGEITMTHLKRETFVGTPFWMAPEVIAARDMGHDQKADIWSTGITTIELITGEAPLSGQDPRKIIFDIPRRKPPVLTGINFSENIKNFVKYCLVKDPKNRPSANTLLHHRFITGVRRHVNIIQLIKEKDEWMKTSKRKVRRPRNELQLDETTTSQMINWNFDSTRIGAPSIVSRKVSPMALDSLELSFDIPFKSSSELSSPETPLSSGQIQNDHLPSDQLSPNSSPQPAYTYTSCFFYCMKRVEERANLPSTKRAVGELIKDLVLYENDQPGICYAIFEEILKFKHVVGE</sequence>
<evidence type="ECO:0000256" key="7">
    <source>
        <dbReference type="ARBA" id="ARBA00022840"/>
    </source>
</evidence>
<dbReference type="PANTHER" id="PTHR48012">
    <property type="entry name" value="STERILE20-LIKE KINASE, ISOFORM B-RELATED"/>
    <property type="match status" value="1"/>
</dbReference>
<dbReference type="EC" id="2.7.11.1" evidence="2"/>
<dbReference type="GO" id="GO:0005737">
    <property type="term" value="C:cytoplasm"/>
    <property type="evidence" value="ECO:0007669"/>
    <property type="project" value="TreeGrafter"/>
</dbReference>
<gene>
    <name evidence="12" type="ORF">CANTEDRAFT_124102</name>
</gene>
<dbReference type="InterPro" id="IPR011009">
    <property type="entry name" value="Kinase-like_dom_sf"/>
</dbReference>
<keyword evidence="4" id="KW-0808">Transferase</keyword>
<dbReference type="InterPro" id="IPR000719">
    <property type="entry name" value="Prot_kinase_dom"/>
</dbReference>
<dbReference type="FunFam" id="1.10.510.10:FF:000499">
    <property type="entry name" value="Serine/threonine-protein kinase KIC1"/>
    <property type="match status" value="1"/>
</dbReference>
<name>G3BAK9_CANTC</name>
<comment type="similarity">
    <text evidence="1">Belongs to the protein kinase superfamily. STE Ser/Thr protein kinase family. STE20 subfamily.</text>
</comment>
<reference evidence="12 13" key="1">
    <citation type="journal article" date="2011" name="Proc. Natl. Acad. Sci. U.S.A.">
        <title>Comparative genomics of xylose-fermenting fungi for enhanced biofuel production.</title>
        <authorList>
            <person name="Wohlbach D.J."/>
            <person name="Kuo A."/>
            <person name="Sato T.K."/>
            <person name="Potts K.M."/>
            <person name="Salamov A.A."/>
            <person name="LaButti K.M."/>
            <person name="Sun H."/>
            <person name="Clum A."/>
            <person name="Pangilinan J.L."/>
            <person name="Lindquist E.A."/>
            <person name="Lucas S."/>
            <person name="Lapidus A."/>
            <person name="Jin M."/>
            <person name="Gunawan C."/>
            <person name="Balan V."/>
            <person name="Dale B.E."/>
            <person name="Jeffries T.W."/>
            <person name="Zinkel R."/>
            <person name="Barry K.W."/>
            <person name="Grigoriev I.V."/>
            <person name="Gasch A.P."/>
        </authorList>
    </citation>
    <scope>NUCLEOTIDE SEQUENCE [LARGE SCALE GENOMIC DNA]</scope>
    <source>
        <strain evidence="13">ATCC 10573 / BCRC 21748 / CBS 615 / JCM 9827 / NBRC 10315 / NRRL Y-1498 / VKM Y-70</strain>
    </source>
</reference>
<feature type="domain" description="Protein kinase" evidence="11">
    <location>
        <begin position="6"/>
        <end position="260"/>
    </location>
</feature>
<dbReference type="GO" id="GO:0004674">
    <property type="term" value="F:protein serine/threonine kinase activity"/>
    <property type="evidence" value="ECO:0007669"/>
    <property type="project" value="UniProtKB-KW"/>
</dbReference>
<feature type="compositionally biased region" description="Low complexity" evidence="10">
    <location>
        <begin position="343"/>
        <end position="355"/>
    </location>
</feature>
<dbReference type="GO" id="GO:0005524">
    <property type="term" value="F:ATP binding"/>
    <property type="evidence" value="ECO:0007669"/>
    <property type="project" value="UniProtKB-KW"/>
</dbReference>
<evidence type="ECO:0000256" key="6">
    <source>
        <dbReference type="ARBA" id="ARBA00022777"/>
    </source>
</evidence>
<keyword evidence="6 12" id="KW-0418">Kinase</keyword>
<dbReference type="AlphaFoldDB" id="G3BAK9"/>
<feature type="compositionally biased region" description="Polar residues" evidence="10">
    <location>
        <begin position="356"/>
        <end position="374"/>
    </location>
</feature>
<evidence type="ECO:0000256" key="10">
    <source>
        <dbReference type="SAM" id="MobiDB-lite"/>
    </source>
</evidence>
<evidence type="ECO:0000256" key="2">
    <source>
        <dbReference type="ARBA" id="ARBA00012513"/>
    </source>
</evidence>
<dbReference type="OrthoDB" id="248923at2759"/>
<dbReference type="KEGG" id="cten:18249003"/>
<keyword evidence="3" id="KW-0723">Serine/threonine-protein kinase</keyword>
<evidence type="ECO:0000256" key="4">
    <source>
        <dbReference type="ARBA" id="ARBA00022679"/>
    </source>
</evidence>
<dbReference type="PROSITE" id="PS50011">
    <property type="entry name" value="PROTEIN_KINASE_DOM"/>
    <property type="match status" value="1"/>
</dbReference>
<evidence type="ECO:0000256" key="5">
    <source>
        <dbReference type="ARBA" id="ARBA00022741"/>
    </source>
</evidence>
<dbReference type="eggNOG" id="KOG0201">
    <property type="taxonomic scope" value="Eukaryota"/>
</dbReference>
<dbReference type="SMART" id="SM00220">
    <property type="entry name" value="S_TKc"/>
    <property type="match status" value="1"/>
</dbReference>
<dbReference type="EMBL" id="GL996527">
    <property type="protein sequence ID" value="EGV61431.1"/>
    <property type="molecule type" value="Genomic_DNA"/>
</dbReference>
<evidence type="ECO:0000313" key="12">
    <source>
        <dbReference type="EMBL" id="EGV61431.1"/>
    </source>
</evidence>
<keyword evidence="13" id="KW-1185">Reference proteome</keyword>
<evidence type="ECO:0000256" key="8">
    <source>
        <dbReference type="ARBA" id="ARBA00047899"/>
    </source>
</evidence>
<comment type="catalytic activity">
    <reaction evidence="8">
        <text>L-threonyl-[protein] + ATP = O-phospho-L-threonyl-[protein] + ADP + H(+)</text>
        <dbReference type="Rhea" id="RHEA:46608"/>
        <dbReference type="Rhea" id="RHEA-COMP:11060"/>
        <dbReference type="Rhea" id="RHEA-COMP:11605"/>
        <dbReference type="ChEBI" id="CHEBI:15378"/>
        <dbReference type="ChEBI" id="CHEBI:30013"/>
        <dbReference type="ChEBI" id="CHEBI:30616"/>
        <dbReference type="ChEBI" id="CHEBI:61977"/>
        <dbReference type="ChEBI" id="CHEBI:456216"/>
        <dbReference type="EC" id="2.7.11.1"/>
    </reaction>
</comment>
<dbReference type="STRING" id="590646.G3BAK9"/>
<comment type="catalytic activity">
    <reaction evidence="9">
        <text>L-seryl-[protein] + ATP = O-phospho-L-seryl-[protein] + ADP + H(+)</text>
        <dbReference type="Rhea" id="RHEA:17989"/>
        <dbReference type="Rhea" id="RHEA-COMP:9863"/>
        <dbReference type="Rhea" id="RHEA-COMP:11604"/>
        <dbReference type="ChEBI" id="CHEBI:15378"/>
        <dbReference type="ChEBI" id="CHEBI:29999"/>
        <dbReference type="ChEBI" id="CHEBI:30616"/>
        <dbReference type="ChEBI" id="CHEBI:83421"/>
        <dbReference type="ChEBI" id="CHEBI:456216"/>
        <dbReference type="EC" id="2.7.11.1"/>
    </reaction>
</comment>
<proteinExistence type="inferred from homology"/>
<dbReference type="HOGENOM" id="CLU_000288_63_23_1"/>
<dbReference type="Gene3D" id="1.10.510.10">
    <property type="entry name" value="Transferase(Phosphotransferase) domain 1"/>
    <property type="match status" value="1"/>
</dbReference>
<dbReference type="Pfam" id="PF00069">
    <property type="entry name" value="Pkinase"/>
    <property type="match status" value="1"/>
</dbReference>
<dbReference type="InterPro" id="IPR050629">
    <property type="entry name" value="STE20/SPS1-PAK"/>
</dbReference>
<protein>
    <recommendedName>
        <fullName evidence="2">non-specific serine/threonine protein kinase</fullName>
        <ecNumber evidence="2">2.7.11.1</ecNumber>
    </recommendedName>
</protein>
<evidence type="ECO:0000256" key="3">
    <source>
        <dbReference type="ARBA" id="ARBA00022527"/>
    </source>
</evidence>
<evidence type="ECO:0000256" key="1">
    <source>
        <dbReference type="ARBA" id="ARBA00008874"/>
    </source>
</evidence>
<dbReference type="PANTHER" id="PTHR48012:SF10">
    <property type="entry name" value="FI20177P1"/>
    <property type="match status" value="1"/>
</dbReference>